<sequence>MKQYIYVFSCTSWPTGVVKVGKVTKGHHPASRAESLSKTQPARCVVEWYMEVPDSDFAEQIAHGILKSYKHPGTKEYFKIDLAQAVALIKKKVIDALDIDDPICVEGDALRSIAKTVSKTSAPTRAISKPVSTPVIITKPAIQEYEQETEDISDDEVLTQLDRLEKFMDGVHAKWRKANNGLSSLFTKPESGADDYVMNLLVKKQGFNVVATPDSRTPADLFGLKWRGYFYHMILLQVRATTKKLAYVPKAKELSAIKDCGRFVKEEYLNADLYEQYADKPIVFSIGLATVKNHRPTLNRCTLIDSDLINWYWSNLPREKVVRIKELVDETHELR</sequence>
<organism evidence="2 3">
    <name type="scientific">Fibrivirga algicola</name>
    <dbReference type="NCBI Taxonomy" id="2950420"/>
    <lineage>
        <taxon>Bacteria</taxon>
        <taxon>Pseudomonadati</taxon>
        <taxon>Bacteroidota</taxon>
        <taxon>Cytophagia</taxon>
        <taxon>Cytophagales</taxon>
        <taxon>Spirosomataceae</taxon>
        <taxon>Fibrivirga</taxon>
    </lineage>
</organism>
<gene>
    <name evidence="2" type="ORF">F7231_25995</name>
</gene>
<reference evidence="2" key="1">
    <citation type="submission" date="2024-05" db="EMBL/GenBank/DDBJ databases">
        <authorList>
            <person name="Jung D.-H."/>
        </authorList>
    </citation>
    <scope>NUCLEOTIDE SEQUENCE</scope>
    <source>
        <strain evidence="2">JA-25</strain>
    </source>
</reference>
<keyword evidence="3" id="KW-1185">Reference proteome</keyword>
<protein>
    <submittedName>
        <fullName evidence="2">GIY-YIG nuclease family protein</fullName>
    </submittedName>
</protein>
<comment type="caution">
    <text evidence="2">The sequence shown here is derived from an EMBL/GenBank/DDBJ whole genome shotgun (WGS) entry which is preliminary data.</text>
</comment>
<dbReference type="InterPro" id="IPR018306">
    <property type="entry name" value="Phage_T5_Orf172_DNA-bd"/>
</dbReference>
<dbReference type="EMBL" id="WAEL01000013">
    <property type="protein sequence ID" value="NID13647.1"/>
    <property type="molecule type" value="Genomic_DNA"/>
</dbReference>
<accession>A0ABX0QNC7</accession>
<proteinExistence type="predicted"/>
<evidence type="ECO:0000313" key="3">
    <source>
        <dbReference type="Proteomes" id="UP000606008"/>
    </source>
</evidence>
<dbReference type="RefSeq" id="WP_166694167.1">
    <property type="nucleotide sequence ID" value="NZ_WAEL01000013.1"/>
</dbReference>
<name>A0ABX0QNC7_9BACT</name>
<evidence type="ECO:0000313" key="2">
    <source>
        <dbReference type="EMBL" id="NID13647.1"/>
    </source>
</evidence>
<dbReference type="Proteomes" id="UP000606008">
    <property type="component" value="Unassembled WGS sequence"/>
</dbReference>
<dbReference type="Pfam" id="PF10544">
    <property type="entry name" value="T5orf172"/>
    <property type="match status" value="1"/>
</dbReference>
<evidence type="ECO:0000259" key="1">
    <source>
        <dbReference type="Pfam" id="PF10544"/>
    </source>
</evidence>
<feature type="domain" description="Bacteriophage T5 Orf172 DNA-binding" evidence="1">
    <location>
        <begin position="3"/>
        <end position="90"/>
    </location>
</feature>